<evidence type="ECO:0008006" key="3">
    <source>
        <dbReference type="Google" id="ProtNLM"/>
    </source>
</evidence>
<dbReference type="EMBL" id="LHUR01000022">
    <property type="protein sequence ID" value="KOA19828.1"/>
    <property type="molecule type" value="Genomic_DNA"/>
</dbReference>
<accession>A0A0L6ZAL9</accession>
<dbReference type="Gene3D" id="3.40.50.300">
    <property type="entry name" value="P-loop containing nucleotide triphosphate hydrolases"/>
    <property type="match status" value="1"/>
</dbReference>
<dbReference type="InterPro" id="IPR027417">
    <property type="entry name" value="P-loop_NTPase"/>
</dbReference>
<protein>
    <recommendedName>
        <fullName evidence="3">NACHT domain protein</fullName>
    </recommendedName>
</protein>
<comment type="caution">
    <text evidence="1">The sequence shown here is derived from an EMBL/GenBank/DDBJ whole genome shotgun (WGS) entry which is preliminary data.</text>
</comment>
<reference evidence="2" key="1">
    <citation type="submission" date="2015-08" db="EMBL/GenBank/DDBJ databases">
        <title>Genome sequence of the strict anaerobe Clostridium homopropionicum LuHBu1 (DSM 5847T).</title>
        <authorList>
            <person name="Poehlein A."/>
            <person name="Beck M."/>
            <person name="Schiel-Bengelsdorf B."/>
            <person name="Bengelsdorf F.R."/>
            <person name="Daniel R."/>
            <person name="Duerre P."/>
        </authorList>
    </citation>
    <scope>NUCLEOTIDE SEQUENCE [LARGE SCALE GENOMIC DNA]</scope>
    <source>
        <strain evidence="2">DSM 5847</strain>
    </source>
</reference>
<sequence length="1652" mass="190785">MSEEKVIDLVAACLSLPEIGCNDTTNDLIERDNYLYAIEDRFNMDYKTVIIDGQDGIGKTTLLVQFANKHKSSSVCIFIKPNDQWGCNIDYLRYDLCNQLSLFINSKELNNINESSEMHLRDLLFSLNKKTRKINKNFYFLVDGLSDIPKENEVIKRQLIQMLPFSYSNIKFIFTGDYTELKDTYLYNIKCSHFILTGFKIEETRKYFEDFDIEDDYIREIHLNCKTLPGRLADIKRLIKSGINVKDLMTIKIDKWSDLFDVEWGNVGTDEEQNKLLSILALDNRTYTVDELSQLICIDKNSVYNKLQGLSFIEFCKETNKITFVTESFRLYAADKLRLYQSYVNKLIVEYMLKKPDSEESIELLPIYLDKSGYHDEILRYLSPYHFLKMLERSQSINSIKNKAELGIKTSINLGKYNDQIRFSIQKSIMLQFETEEILHSEVEAYISLNDYNSAIVLAQSAVTKEDRLHLLSIICKKKKQQEGILDSSLLDLIKGLYNEIDYEINKDKTIAISSELIFCCPEIAIELITKSNKESKLENDLDFAFAELSLRTLEKDQNTDEYLKIADEINSKIKNPEVRDISKSINLLVGGYSASKIIGESEKLKDTTSKLLILTKWTVKNRRRKDAIEVVKYSLDLTIATTSYSPNAQIFRELATPIPYINDEKEMDNLISRFDSQKGLAEKIGPTEEFIGLQLILAHAESRIDLTKSFDRLWDTYNYILELDDLSVKAICMAKLLSRVKVIDKDQELEQQLSFNETIRKDLNNFIEELLNTTAMHFEVSEGIISSLAYNYYDLAYSIAIKLNTETRRNKALSKLIDTLLLSDIKKIDIQFIIKVINEITQKSIKYNLIISILERIESESTEVNICINNALQLIPHVESIDDAEDKCIAYCNLCSILKKDLNSKYENLISDKIQLLEKLWQAMDTGWKKINIGYTIVSKLSTSSHDIAKKLLLRTEEYKKEAIIDSNSLANILIFIIQLAIRAYSGLIGINSVNRDDIKKLMEYINCIPSYGERAALWSDLALRCLRIKELKLFDSLVSENVRAHLAYISSLDKQYYNRLIIRLAPALYYHNRVRALSEIDNLDPLQKDSAYFNIVEYIFTKQSYFDPYDNSGKHEFMLNFDEIIDLCEILKKVETDDLIYYIIAGISTSIYSFKLLTDNQCYDIMNRLDNIINTKLPSKKNIKHGGYKIISKAQVARFYPKYITFEELIGQAKQIDNLADKAFVLSVIATLLPAKQTLTQSALVNDSKSLIDNIPSIYDRIKHYEDFASNCWTINSSLSKKCLLTALQISKEQDNPEYLKVQRRIIDMAHRIDPDLAASMASLTDEDEVRSQVKLNLRQQVKVNDLKKKMTKGLNENEKNEYTNIDYCKAAWKLLGSLNAGRTNTLHRSLTSPYIEVVSREKFMHIYPILSWLVENDIKRHCRAEDSQPFLRNMFDSLLLGAELAMKLLEKSLMLVDKRKVLVSFNEYDDSKIINPGERDLAIEFIRDWLESNSKNNLIIADPFFGPEEMEILKIISSINPSCQINILTSIKHNTKESINPHKLPYDELYTNYWRANISDQDPPDCEITFIGGIKTNEPPIHDRWLITEDSALILGTSFNSLGITKISKLSICTKEQAQDMMHVVMSYLNRKEKFFNGERLRSYSITLY</sequence>
<name>A0A0L6ZAL9_9CLOT</name>
<dbReference type="SUPFAM" id="SSF52540">
    <property type="entry name" value="P-loop containing nucleoside triphosphate hydrolases"/>
    <property type="match status" value="1"/>
</dbReference>
<evidence type="ECO:0000313" key="2">
    <source>
        <dbReference type="Proteomes" id="UP000037043"/>
    </source>
</evidence>
<dbReference type="PATRIC" id="fig|1121318.3.peg.1937"/>
<keyword evidence="2" id="KW-1185">Reference proteome</keyword>
<dbReference type="RefSeq" id="WP_052221454.1">
    <property type="nucleotide sequence ID" value="NZ_LHUR01000022.1"/>
</dbReference>
<dbReference type="Proteomes" id="UP000037043">
    <property type="component" value="Unassembled WGS sequence"/>
</dbReference>
<gene>
    <name evidence="1" type="ORF">CLHOM_19170</name>
</gene>
<organism evidence="1 2">
    <name type="scientific">Clostridium homopropionicum DSM 5847</name>
    <dbReference type="NCBI Taxonomy" id="1121318"/>
    <lineage>
        <taxon>Bacteria</taxon>
        <taxon>Bacillati</taxon>
        <taxon>Bacillota</taxon>
        <taxon>Clostridia</taxon>
        <taxon>Eubacteriales</taxon>
        <taxon>Clostridiaceae</taxon>
        <taxon>Clostridium</taxon>
    </lineage>
</organism>
<proteinExistence type="predicted"/>
<evidence type="ECO:0000313" key="1">
    <source>
        <dbReference type="EMBL" id="KOA19828.1"/>
    </source>
</evidence>